<sequence length="827" mass="90966">MTGAQRHTSKPKGRDVFELKHRVVASLNKLADRDTHQLGLQDLHAIVQSLKPDGVSPFLSCILHYDADQKNAVRKECVRLMGHLASFHPLRVVPHLAKIVSSIVKRLKDSDSVVRDACVETIGVIALNLAGNEDGNGVFVLLMKPLFEALGEQNKQLQSGSAFCLSKLIDCSHNPPLPILQHMLNRSIKLLGSSHFVAKPAVIQLITSIIKAGGAPSHTLLSAAMHSIQEALKSSDWNTRKAASTALGDIASSNDPSLGFCRASCIHGLESCRFDKVKPVREAVLQAIKHWQQHPVSLTREHPQTGSSCEGNSLCEDGDVNSSGPLGEKDSFIRRAAEESSKTKFVLSDRVTCKNFEDKPQHFKWNSWQLEMGVSKSPYAPPADIQSERSIKSSISNVFKGMNTTSFGGMAADVMSKPYGGNRCAPQDENHVYVSKSDFVDDCCKRRFGPELYGLCIKNALESSAESSPQPAVEEVSSEEQRHLNKLQSRNSFYSTLTNSSSQVSQSCCKQTANELVSIKMQLLEIENKQSRIVDMLQVLTTSTTNSLMMTQSKVVALSNAVDQMADNLFHEGRCLKKSMRFPKRAYDMMSPVQSPFTSSPHDGINGEQLLRSSKIVGMWEEKGCTDSSKLEMSTLATSSGYMPKSSNAEVSKRKLMQGKGNLDNGQKREHDGFPATVLRGPAGECGPQDMNSIWKRVKGFVIEGDLESAFAEALCAEDETLLVDLLDQISPALDHFTRNTVTNLLTALASDLYQRKNIQTIIPWIQQIIDLSSTHGLKYLSLSSKLKEELLMAIQEAANSAVASRLQKKSLSQLNTRLHLLWGKSK</sequence>
<name>A0A7N0UKQ7_KALFE</name>
<dbReference type="EnsemblPlants" id="Kaladp0072s0014.1.v1.1">
    <property type="protein sequence ID" value="Kaladp0072s0014.1.v1.1"/>
    <property type="gene ID" value="Kaladp0072s0014.v1.1"/>
</dbReference>
<dbReference type="InterPro" id="IPR033337">
    <property type="entry name" value="TORTIFOLIA1/SINE1-2"/>
</dbReference>
<evidence type="ECO:0000259" key="1">
    <source>
        <dbReference type="SMART" id="SM01349"/>
    </source>
</evidence>
<dbReference type="PANTHER" id="PTHR31355:SF22">
    <property type="entry name" value="TORTIFOLIA1-LIKE PROTEIN 2"/>
    <property type="match status" value="1"/>
</dbReference>
<protein>
    <recommendedName>
        <fullName evidence="1">TOG domain-containing protein</fullName>
    </recommendedName>
</protein>
<dbReference type="InterPro" id="IPR057600">
    <property type="entry name" value="TORTIFOLIA1/SINE1-2_N"/>
</dbReference>
<dbReference type="GO" id="GO:0008017">
    <property type="term" value="F:microtubule binding"/>
    <property type="evidence" value="ECO:0007669"/>
    <property type="project" value="InterPro"/>
</dbReference>
<dbReference type="SUPFAM" id="SSF48371">
    <property type="entry name" value="ARM repeat"/>
    <property type="match status" value="1"/>
</dbReference>
<reference evidence="2" key="1">
    <citation type="submission" date="2021-01" db="UniProtKB">
        <authorList>
            <consortium name="EnsemblPlants"/>
        </authorList>
    </citation>
    <scope>IDENTIFICATION</scope>
</reference>
<dbReference type="GO" id="GO:0005874">
    <property type="term" value="C:microtubule"/>
    <property type="evidence" value="ECO:0007669"/>
    <property type="project" value="InterPro"/>
</dbReference>
<organism evidence="2 3">
    <name type="scientific">Kalanchoe fedtschenkoi</name>
    <name type="common">Lavender scallops</name>
    <name type="synonym">South American air plant</name>
    <dbReference type="NCBI Taxonomy" id="63787"/>
    <lineage>
        <taxon>Eukaryota</taxon>
        <taxon>Viridiplantae</taxon>
        <taxon>Streptophyta</taxon>
        <taxon>Embryophyta</taxon>
        <taxon>Tracheophyta</taxon>
        <taxon>Spermatophyta</taxon>
        <taxon>Magnoliopsida</taxon>
        <taxon>eudicotyledons</taxon>
        <taxon>Gunneridae</taxon>
        <taxon>Pentapetalae</taxon>
        <taxon>Saxifragales</taxon>
        <taxon>Crassulaceae</taxon>
        <taxon>Kalanchoe</taxon>
    </lineage>
</organism>
<dbReference type="Proteomes" id="UP000594263">
    <property type="component" value="Unplaced"/>
</dbReference>
<evidence type="ECO:0000313" key="3">
    <source>
        <dbReference type="Proteomes" id="UP000594263"/>
    </source>
</evidence>
<dbReference type="InterPro" id="IPR034085">
    <property type="entry name" value="TOG"/>
</dbReference>
<dbReference type="SMART" id="SM01349">
    <property type="entry name" value="TOG"/>
    <property type="match status" value="1"/>
</dbReference>
<keyword evidence="3" id="KW-1185">Reference proteome</keyword>
<dbReference type="OMA" id="TICNCLQ"/>
<dbReference type="Gene3D" id="1.25.10.10">
    <property type="entry name" value="Leucine-rich Repeat Variant"/>
    <property type="match status" value="1"/>
</dbReference>
<feature type="domain" description="TOG" evidence="1">
    <location>
        <begin position="9"/>
        <end position="241"/>
    </location>
</feature>
<dbReference type="PANTHER" id="PTHR31355">
    <property type="entry name" value="MICROTUBULE-ASSOCIATED PROTEIN TORTIFOLIA1"/>
    <property type="match status" value="1"/>
</dbReference>
<dbReference type="InterPro" id="IPR016024">
    <property type="entry name" value="ARM-type_fold"/>
</dbReference>
<dbReference type="Pfam" id="PF24713">
    <property type="entry name" value="TOR1L1_C"/>
    <property type="match status" value="1"/>
</dbReference>
<dbReference type="InterPro" id="IPR011989">
    <property type="entry name" value="ARM-like"/>
</dbReference>
<dbReference type="InterPro" id="IPR057599">
    <property type="entry name" value="TORTIFOLIA1/TORL1-2_C"/>
</dbReference>
<proteinExistence type="predicted"/>
<dbReference type="AlphaFoldDB" id="A0A7N0UKQ7"/>
<accession>A0A7N0UKQ7</accession>
<dbReference type="Pfam" id="PF24714">
    <property type="entry name" value="TOR1L1_N"/>
    <property type="match status" value="1"/>
</dbReference>
<evidence type="ECO:0000313" key="2">
    <source>
        <dbReference type="EnsemblPlants" id="Kaladp0072s0014.1.v1.1"/>
    </source>
</evidence>
<dbReference type="Gramene" id="Kaladp0072s0014.1.v1.1">
    <property type="protein sequence ID" value="Kaladp0072s0014.1.v1.1"/>
    <property type="gene ID" value="Kaladp0072s0014.v1.1"/>
</dbReference>